<dbReference type="AlphaFoldDB" id="A0A1I3MJG4"/>
<dbReference type="RefSeq" id="WP_005576760.1">
    <property type="nucleotide sequence ID" value="NZ_FORO01000010.1"/>
</dbReference>
<organism evidence="1 2">
    <name type="scientific">Natronobacterium gregoryi</name>
    <dbReference type="NCBI Taxonomy" id="44930"/>
    <lineage>
        <taxon>Archaea</taxon>
        <taxon>Methanobacteriati</taxon>
        <taxon>Methanobacteriota</taxon>
        <taxon>Stenosarchaea group</taxon>
        <taxon>Halobacteria</taxon>
        <taxon>Halobacteriales</taxon>
        <taxon>Natrialbaceae</taxon>
        <taxon>Natronobacterium</taxon>
    </lineage>
</organism>
<dbReference type="EMBL" id="FORO01000010">
    <property type="protein sequence ID" value="SFI97062.1"/>
    <property type="molecule type" value="Genomic_DNA"/>
</dbReference>
<name>A0A1I3MJG4_9EURY</name>
<proteinExistence type="predicted"/>
<dbReference type="GeneID" id="14209445"/>
<accession>A0A1I3MJG4</accession>
<evidence type="ECO:0000313" key="2">
    <source>
        <dbReference type="Proteomes" id="UP000182829"/>
    </source>
</evidence>
<dbReference type="OrthoDB" id="200943at2157"/>
<reference evidence="1 2" key="1">
    <citation type="submission" date="2016-10" db="EMBL/GenBank/DDBJ databases">
        <authorList>
            <person name="de Groot N.N."/>
        </authorList>
    </citation>
    <scope>NUCLEOTIDE SEQUENCE [LARGE SCALE GENOMIC DNA]</scope>
    <source>
        <strain evidence="1 2">SP2</strain>
    </source>
</reference>
<gene>
    <name evidence="1" type="ORF">SAMN05443661_110170</name>
</gene>
<sequence>MSGEASSKEIYESVVGYVEKNTGGVQPPLIHEAPVVCSISWSYRDEHPSRVRSAIAAATSRNDLFRYVDESGEHERRYLGIDNADALEEKIEEYHSRSQRTTRNGAMCLRIANQRVDDLRGDDS</sequence>
<protein>
    <submittedName>
        <fullName evidence="1">Uncharacterized protein</fullName>
    </submittedName>
</protein>
<dbReference type="Proteomes" id="UP000182829">
    <property type="component" value="Unassembled WGS sequence"/>
</dbReference>
<evidence type="ECO:0000313" key="1">
    <source>
        <dbReference type="EMBL" id="SFI97062.1"/>
    </source>
</evidence>